<dbReference type="PANTHER" id="PTHR45997:SF1">
    <property type="entry name" value="DNA LIGASE 4"/>
    <property type="match status" value="1"/>
</dbReference>
<dbReference type="CDD" id="cd07903">
    <property type="entry name" value="Adenylation_DNA_ligase_IV"/>
    <property type="match status" value="1"/>
</dbReference>
<dbReference type="SUPFAM" id="SSF52113">
    <property type="entry name" value="BRCT domain"/>
    <property type="match status" value="1"/>
</dbReference>
<dbReference type="InterPro" id="IPR016059">
    <property type="entry name" value="DNA_ligase_ATP-dep_CS"/>
</dbReference>
<keyword evidence="8" id="KW-0677">Repeat</keyword>
<keyword evidence="9" id="KW-0547">Nucleotide-binding</keyword>
<dbReference type="InterPro" id="IPR044125">
    <property type="entry name" value="Adenylation_DNA_ligase_IV"/>
</dbReference>
<dbReference type="PROSITE" id="PS50160">
    <property type="entry name" value="DNA_LIGASE_A3"/>
    <property type="match status" value="1"/>
</dbReference>
<keyword evidence="10" id="KW-0227">DNA damage</keyword>
<evidence type="ECO:0000256" key="9">
    <source>
        <dbReference type="ARBA" id="ARBA00022741"/>
    </source>
</evidence>
<dbReference type="InterPro" id="IPR036599">
    <property type="entry name" value="DNA_ligase_N_sf"/>
</dbReference>
<dbReference type="KEGG" id="isc:8041561"/>
<proteinExistence type="inferred from homology"/>
<accession>B7QI11</accession>
<comment type="cofactor">
    <cofactor evidence="1">
        <name>Mg(2+)</name>
        <dbReference type="ChEBI" id="CHEBI:18420"/>
    </cofactor>
</comment>
<dbReference type="EMBL" id="DS942765">
    <property type="protein sequence ID" value="EEC18483.1"/>
    <property type="molecule type" value="Genomic_DNA"/>
</dbReference>
<comment type="catalytic activity">
    <reaction evidence="18">
        <text>ATP + (deoxyribonucleotide)n-3'-hydroxyl + 5'-phospho-(deoxyribonucleotide)m = (deoxyribonucleotide)n+m + AMP + diphosphate.</text>
        <dbReference type="EC" id="6.5.1.1"/>
    </reaction>
</comment>
<keyword evidence="13" id="KW-0233">DNA recombination</keyword>
<evidence type="ECO:0000256" key="13">
    <source>
        <dbReference type="ARBA" id="ARBA00023172"/>
    </source>
</evidence>
<feature type="non-terminal residue" evidence="21">
    <location>
        <position position="817"/>
    </location>
</feature>
<keyword evidence="12" id="KW-0460">Magnesium</keyword>
<keyword evidence="14" id="KW-0234">DNA repair</keyword>
<evidence type="ECO:0000256" key="16">
    <source>
        <dbReference type="ARBA" id="ARBA00030676"/>
    </source>
</evidence>
<dbReference type="InterPro" id="IPR000977">
    <property type="entry name" value="DNA_ligase_ATP-dep"/>
</dbReference>
<evidence type="ECO:0000256" key="18">
    <source>
        <dbReference type="ARBA" id="ARBA00034003"/>
    </source>
</evidence>
<keyword evidence="7" id="KW-0479">Metal-binding</keyword>
<dbReference type="SMART" id="SM00292">
    <property type="entry name" value="BRCT"/>
    <property type="match status" value="1"/>
</dbReference>
<dbReference type="Gene3D" id="2.40.50.140">
    <property type="entry name" value="Nucleic acid-binding proteins"/>
    <property type="match status" value="1"/>
</dbReference>
<evidence type="ECO:0000256" key="8">
    <source>
        <dbReference type="ARBA" id="ARBA00022737"/>
    </source>
</evidence>
<evidence type="ECO:0000313" key="22">
    <source>
        <dbReference type="EnsemblMetazoa" id="ISCW013843-PA"/>
    </source>
</evidence>
<dbReference type="Pfam" id="PF04679">
    <property type="entry name" value="DNA_ligase_A_C"/>
    <property type="match status" value="1"/>
</dbReference>
<dbReference type="GO" id="GO:0005958">
    <property type="term" value="C:DNA-dependent protein kinase-DNA ligase 4 complex"/>
    <property type="evidence" value="ECO:0000318"/>
    <property type="project" value="GO_Central"/>
</dbReference>
<dbReference type="VEuPathDB" id="VectorBase:ISCW013843"/>
<organism>
    <name type="scientific">Ixodes scapularis</name>
    <name type="common">Black-legged tick</name>
    <name type="synonym">Deer tick</name>
    <dbReference type="NCBI Taxonomy" id="6945"/>
    <lineage>
        <taxon>Eukaryota</taxon>
        <taxon>Metazoa</taxon>
        <taxon>Ecdysozoa</taxon>
        <taxon>Arthropoda</taxon>
        <taxon>Chelicerata</taxon>
        <taxon>Arachnida</taxon>
        <taxon>Acari</taxon>
        <taxon>Parasitiformes</taxon>
        <taxon>Ixodida</taxon>
        <taxon>Ixodoidea</taxon>
        <taxon>Ixodidae</taxon>
        <taxon>Ixodinae</taxon>
        <taxon>Ixodes</taxon>
    </lineage>
</organism>
<evidence type="ECO:0000256" key="14">
    <source>
        <dbReference type="ARBA" id="ARBA00023204"/>
    </source>
</evidence>
<dbReference type="Pfam" id="PF00533">
    <property type="entry name" value="BRCT"/>
    <property type="match status" value="1"/>
</dbReference>
<dbReference type="HOGENOM" id="CLU_004844_2_0_1"/>
<dbReference type="EMBL" id="ABJB010545220">
    <property type="status" value="NOT_ANNOTATED_CDS"/>
    <property type="molecule type" value="Genomic_DNA"/>
</dbReference>
<dbReference type="STRING" id="6945.B7QI11"/>
<dbReference type="GO" id="GO:0003677">
    <property type="term" value="F:DNA binding"/>
    <property type="evidence" value="ECO:0000318"/>
    <property type="project" value="GO_Central"/>
</dbReference>
<dbReference type="NCBIfam" id="TIGR00574">
    <property type="entry name" value="dnl1"/>
    <property type="match status" value="1"/>
</dbReference>
<dbReference type="GO" id="GO:0032807">
    <property type="term" value="C:DNA ligase IV complex"/>
    <property type="evidence" value="ECO:0000318"/>
    <property type="project" value="GO_Central"/>
</dbReference>
<dbReference type="GO" id="GO:0006310">
    <property type="term" value="P:DNA recombination"/>
    <property type="evidence" value="ECO:0007669"/>
    <property type="project" value="UniProtKB-KW"/>
</dbReference>
<evidence type="ECO:0000256" key="17">
    <source>
        <dbReference type="ARBA" id="ARBA00031942"/>
    </source>
</evidence>
<dbReference type="CDD" id="cd07968">
    <property type="entry name" value="OBF_DNA_ligase_IV"/>
    <property type="match status" value="1"/>
</dbReference>
<evidence type="ECO:0000256" key="7">
    <source>
        <dbReference type="ARBA" id="ARBA00022723"/>
    </source>
</evidence>
<dbReference type="InterPro" id="IPR029710">
    <property type="entry name" value="LIG4"/>
</dbReference>
<dbReference type="Gene3D" id="1.10.3260.10">
    <property type="entry name" value="DNA ligase, ATP-dependent, N-terminal domain"/>
    <property type="match status" value="1"/>
</dbReference>
<dbReference type="Gene3D" id="3.30.470.30">
    <property type="entry name" value="DNA ligase/mRNA capping enzyme"/>
    <property type="match status" value="1"/>
</dbReference>
<name>B7QI11_IXOSC</name>
<dbReference type="GO" id="GO:0046872">
    <property type="term" value="F:metal ion binding"/>
    <property type="evidence" value="ECO:0007669"/>
    <property type="project" value="UniProtKB-KW"/>
</dbReference>
<dbReference type="InterPro" id="IPR012340">
    <property type="entry name" value="NA-bd_OB-fold"/>
</dbReference>
<evidence type="ECO:0000259" key="20">
    <source>
        <dbReference type="PROSITE" id="PS50160"/>
    </source>
</evidence>
<dbReference type="Proteomes" id="UP000001555">
    <property type="component" value="Unassembled WGS sequence"/>
</dbReference>
<keyword evidence="11" id="KW-0067">ATP-binding</keyword>
<dbReference type="FunCoup" id="B7QI11">
    <property type="interactions" value="713"/>
</dbReference>
<evidence type="ECO:0000256" key="6">
    <source>
        <dbReference type="ARBA" id="ARBA00022598"/>
    </source>
</evidence>
<dbReference type="GO" id="GO:0006303">
    <property type="term" value="P:double-strand break repair via nonhomologous end joining"/>
    <property type="evidence" value="ECO:0000318"/>
    <property type="project" value="GO_Central"/>
</dbReference>
<dbReference type="OrthoDB" id="151490at2759"/>
<dbReference type="PROSITE" id="PS00333">
    <property type="entry name" value="DNA_LIGASE_A2"/>
    <property type="match status" value="1"/>
</dbReference>
<evidence type="ECO:0000256" key="3">
    <source>
        <dbReference type="ARBA" id="ARBA00007572"/>
    </source>
</evidence>
<feature type="non-terminal residue" evidence="21">
    <location>
        <position position="1"/>
    </location>
</feature>
<dbReference type="InterPro" id="IPR012309">
    <property type="entry name" value="DNA_ligase_ATP-dep_C"/>
</dbReference>
<dbReference type="Pfam" id="PF04675">
    <property type="entry name" value="DNA_ligase_A_N"/>
    <property type="match status" value="1"/>
</dbReference>
<reference evidence="21 23" key="1">
    <citation type="submission" date="2008-03" db="EMBL/GenBank/DDBJ databases">
        <title>Annotation of Ixodes scapularis.</title>
        <authorList>
            <consortium name="Ixodes scapularis Genome Project Consortium"/>
            <person name="Caler E."/>
            <person name="Hannick L.I."/>
            <person name="Bidwell S."/>
            <person name="Joardar V."/>
            <person name="Thiagarajan M."/>
            <person name="Amedeo P."/>
            <person name="Galinsky K.J."/>
            <person name="Schobel S."/>
            <person name="Inman J."/>
            <person name="Hostetler J."/>
            <person name="Miller J."/>
            <person name="Hammond M."/>
            <person name="Megy K."/>
            <person name="Lawson D."/>
            <person name="Kodira C."/>
            <person name="Sutton G."/>
            <person name="Meyer J."/>
            <person name="Hill C.A."/>
            <person name="Birren B."/>
            <person name="Nene V."/>
            <person name="Collins F."/>
            <person name="Alarcon-Chaidez F."/>
            <person name="Wikel S."/>
            <person name="Strausberg R."/>
        </authorList>
    </citation>
    <scope>NUCLEOTIDE SEQUENCE [LARGE SCALE GENOMIC DNA]</scope>
    <source>
        <strain evidence="23">Wikel</strain>
        <strain evidence="21">Wikel colony</strain>
    </source>
</reference>
<evidence type="ECO:0000256" key="4">
    <source>
        <dbReference type="ARBA" id="ARBA00012727"/>
    </source>
</evidence>
<dbReference type="PANTHER" id="PTHR45997">
    <property type="entry name" value="DNA LIGASE 4"/>
    <property type="match status" value="1"/>
</dbReference>
<keyword evidence="15" id="KW-0539">Nucleus</keyword>
<dbReference type="Gene3D" id="3.40.50.10190">
    <property type="entry name" value="BRCT domain"/>
    <property type="match status" value="1"/>
</dbReference>
<evidence type="ECO:0000313" key="23">
    <source>
        <dbReference type="Proteomes" id="UP000001555"/>
    </source>
</evidence>
<dbReference type="EC" id="6.5.1.1" evidence="4"/>
<reference evidence="22" key="2">
    <citation type="submission" date="2020-05" db="UniProtKB">
        <authorList>
            <consortium name="EnsemblMetazoa"/>
        </authorList>
    </citation>
    <scope>IDENTIFICATION</scope>
    <source>
        <strain evidence="22">wikel</strain>
    </source>
</reference>
<feature type="domain" description="ATP-dependent DNA ligase family profile" evidence="20">
    <location>
        <begin position="354"/>
        <end position="488"/>
    </location>
</feature>
<dbReference type="GO" id="GO:0071897">
    <property type="term" value="P:DNA biosynthetic process"/>
    <property type="evidence" value="ECO:0007669"/>
    <property type="project" value="InterPro"/>
</dbReference>
<evidence type="ECO:0000313" key="21">
    <source>
        <dbReference type="EMBL" id="EEC18483.1"/>
    </source>
</evidence>
<keyword evidence="6 21" id="KW-0436">Ligase</keyword>
<evidence type="ECO:0000256" key="12">
    <source>
        <dbReference type="ARBA" id="ARBA00022842"/>
    </source>
</evidence>
<dbReference type="SUPFAM" id="SSF56091">
    <property type="entry name" value="DNA ligase/mRNA capping enzyme, catalytic domain"/>
    <property type="match status" value="1"/>
</dbReference>
<dbReference type="InterPro" id="IPR001357">
    <property type="entry name" value="BRCT_dom"/>
</dbReference>
<dbReference type="VEuPathDB" id="VectorBase:ISCI013843"/>
<dbReference type="VEuPathDB" id="VectorBase:ISCP_036024"/>
<dbReference type="AlphaFoldDB" id="B7QI11"/>
<comment type="subcellular location">
    <subcellularLocation>
        <location evidence="2">Nucleus</location>
    </subcellularLocation>
</comment>
<dbReference type="PaxDb" id="6945-B7QI11"/>
<dbReference type="SUPFAM" id="SSF50249">
    <property type="entry name" value="Nucleic acid-binding proteins"/>
    <property type="match status" value="1"/>
</dbReference>
<comment type="similarity">
    <text evidence="3 19">Belongs to the ATP-dependent DNA ligase family.</text>
</comment>
<dbReference type="GO" id="GO:0003910">
    <property type="term" value="F:DNA ligase (ATP) activity"/>
    <property type="evidence" value="ECO:0000318"/>
    <property type="project" value="GO_Central"/>
</dbReference>
<evidence type="ECO:0000256" key="10">
    <source>
        <dbReference type="ARBA" id="ARBA00022763"/>
    </source>
</evidence>
<protein>
    <recommendedName>
        <fullName evidence="5">DNA ligase 4</fullName>
        <ecNumber evidence="4">6.5.1.1</ecNumber>
    </recommendedName>
    <alternativeName>
        <fullName evidence="17">DNA ligase IV</fullName>
    </alternativeName>
    <alternativeName>
        <fullName evidence="16">Polydeoxyribonucleotide synthase [ATP] 4</fullName>
    </alternativeName>
</protein>
<evidence type="ECO:0000256" key="11">
    <source>
        <dbReference type="ARBA" id="ARBA00022840"/>
    </source>
</evidence>
<evidence type="ECO:0000256" key="2">
    <source>
        <dbReference type="ARBA" id="ARBA00004123"/>
    </source>
</evidence>
<keyword evidence="23" id="KW-1185">Reference proteome</keyword>
<dbReference type="FunFam" id="3.40.50.10190:FF:000027">
    <property type="entry name" value="DNA ligase"/>
    <property type="match status" value="1"/>
</dbReference>
<dbReference type="GO" id="GO:0005524">
    <property type="term" value="F:ATP binding"/>
    <property type="evidence" value="ECO:0000318"/>
    <property type="project" value="GO_Central"/>
</dbReference>
<evidence type="ECO:0000256" key="1">
    <source>
        <dbReference type="ARBA" id="ARBA00001946"/>
    </source>
</evidence>
<gene>
    <name evidence="22" type="primary">8041561</name>
    <name evidence="21" type="ORF">IscW_ISCW013843</name>
</gene>
<dbReference type="Pfam" id="PF01068">
    <property type="entry name" value="DNA_ligase_A_M"/>
    <property type="match status" value="1"/>
</dbReference>
<dbReference type="InterPro" id="IPR036420">
    <property type="entry name" value="BRCT_dom_sf"/>
</dbReference>
<evidence type="ECO:0000256" key="5">
    <source>
        <dbReference type="ARBA" id="ARBA00022073"/>
    </source>
</evidence>
<dbReference type="GO" id="GO:0006297">
    <property type="term" value="P:nucleotide-excision repair, DNA gap filling"/>
    <property type="evidence" value="ECO:0000318"/>
    <property type="project" value="GO_Central"/>
</dbReference>
<dbReference type="FunFam" id="2.40.50.140:FF:000150">
    <property type="entry name" value="DNA ligase"/>
    <property type="match status" value="1"/>
</dbReference>
<dbReference type="EnsemblMetazoa" id="ISCW013843-RA">
    <property type="protein sequence ID" value="ISCW013843-PA"/>
    <property type="gene ID" value="ISCW013843"/>
</dbReference>
<evidence type="ECO:0000256" key="15">
    <source>
        <dbReference type="ARBA" id="ARBA00023242"/>
    </source>
</evidence>
<evidence type="ECO:0000256" key="19">
    <source>
        <dbReference type="RuleBase" id="RU004196"/>
    </source>
</evidence>
<dbReference type="InterPro" id="IPR012310">
    <property type="entry name" value="DNA_ligase_ATP-dep_cent"/>
</dbReference>
<dbReference type="EMBL" id="ABJB011005531">
    <property type="status" value="NOT_ANNOTATED_CDS"/>
    <property type="molecule type" value="Genomic_DNA"/>
</dbReference>
<sequence length="817" mass="90699">LGLSPAPSLASMSTVADKVPFGDLCKLCEKVSGQPDRANKRRLLSDYIAYWRDFHASLHAGGDGGDDSFFPAMRLLLPQFDRTYGIKEATLARLYIDVLALQKDSPDAQRLLHYKAPQVVRAGAADFASVAYLVLRHRCPTKGSLSLAEVNALLDRVSAAHALGGPEGSRAVRDALCSLLRNTSATEQKWLVRMILRDLRTGLSTATVLSCYHPDAQDLFDVTSSLARVCRDLRDPNLRQHEAQVALFSPVRPMLAERAEPRTVERRLAREAFFAETKFDGERLQVHKKGGEFRYFTRGSHDYSAGFGSLTNRGSSAFRSHVSNCILDGEVVAYDPVHKNFVCKGSNVDVKSLREDSSLQPCFVAFDILFLNDRVVTNCPLEERAALLDSTLTEVPGRIQISRRRKGSTQEDAVRFLNESIERMEEGVVLKSVSSVYKPNSRKAGWLKLKPEYVDSLVSDLDLLVIGGYFGEGRRGGDVSHFLLGVAGDERAEDGTPVCFWSVAKVGSGYSDSELEHLRSRLTPKWKVYDPRKPPERVVLAPGHKEKPDLYVEPCESVVLQVKASELTRSAQFRTGITLRFPRVSAVRYDKPWHDALSFADLTELDRVAGGKLATTALNDDGSPAKRTRLSVPTIAPHFRPADLSKTATKLNVLDGKEICVVTGCGGRSKQDLERIVVESGGTPVQNPREGTFCVVAEKINFKVSNLVQKKLWDVVKAERFLACLEAQRVDLWEPRDLLARSADTERRLKAAFDEWGDSYTVPVTAESLRDLFEAIPADKCATVAPSVGFVARFERENFGSVPSWGVFRNHRFYFEG</sequence>
<dbReference type="InterPro" id="IPR012308">
    <property type="entry name" value="DNA_ligase_ATP-dep_N"/>
</dbReference>